<dbReference type="Proteomes" id="UP001519460">
    <property type="component" value="Unassembled WGS sequence"/>
</dbReference>
<keyword evidence="3" id="KW-1185">Reference proteome</keyword>
<evidence type="ECO:0000256" key="1">
    <source>
        <dbReference type="SAM" id="MobiDB-lite"/>
    </source>
</evidence>
<dbReference type="EMBL" id="JACVVK020000059">
    <property type="protein sequence ID" value="KAK7497385.1"/>
    <property type="molecule type" value="Genomic_DNA"/>
</dbReference>
<gene>
    <name evidence="2" type="ORF">BaRGS_00011429</name>
</gene>
<feature type="non-terminal residue" evidence="2">
    <location>
        <position position="1"/>
    </location>
</feature>
<evidence type="ECO:0000313" key="3">
    <source>
        <dbReference type="Proteomes" id="UP001519460"/>
    </source>
</evidence>
<comment type="caution">
    <text evidence="2">The sequence shown here is derived from an EMBL/GenBank/DDBJ whole genome shotgun (WGS) entry which is preliminary data.</text>
</comment>
<sequence>INDDDNVRTPSTGIPAAEPQRRHFRRVRRRCPRFPGMRRNLIQDFNGVAAPGNQALQAFIAVLNMKMNNRTPAVGQQPQYPGAPRAKRGRPMDHNNNNVRLSYSPANGNDNNNGLESCSLAARLDTCVTCGGVVLVSSRFARRTRISREEGELFGLAGELECSFSERDSMDSYTLATLGTLAFAMLSTLALRNLAVLIWKEGRPAVARLPTASSGGVGP</sequence>
<feature type="region of interest" description="Disordered" evidence="1">
    <location>
        <begin position="72"/>
        <end position="92"/>
    </location>
</feature>
<feature type="region of interest" description="Disordered" evidence="1">
    <location>
        <begin position="1"/>
        <end position="24"/>
    </location>
</feature>
<proteinExistence type="predicted"/>
<reference evidence="2 3" key="1">
    <citation type="journal article" date="2023" name="Sci. Data">
        <title>Genome assembly of the Korean intertidal mud-creeper Batillaria attramentaria.</title>
        <authorList>
            <person name="Patra A.K."/>
            <person name="Ho P.T."/>
            <person name="Jun S."/>
            <person name="Lee S.J."/>
            <person name="Kim Y."/>
            <person name="Won Y.J."/>
        </authorList>
    </citation>
    <scope>NUCLEOTIDE SEQUENCE [LARGE SCALE GENOMIC DNA]</scope>
    <source>
        <strain evidence="2">Wonlab-2016</strain>
    </source>
</reference>
<evidence type="ECO:0000313" key="2">
    <source>
        <dbReference type="EMBL" id="KAK7497385.1"/>
    </source>
</evidence>
<protein>
    <submittedName>
        <fullName evidence="2">Uncharacterized protein</fullName>
    </submittedName>
</protein>
<name>A0ABD0LDD1_9CAEN</name>
<accession>A0ABD0LDD1</accession>
<dbReference type="AlphaFoldDB" id="A0ABD0LDD1"/>
<organism evidence="2 3">
    <name type="scientific">Batillaria attramentaria</name>
    <dbReference type="NCBI Taxonomy" id="370345"/>
    <lineage>
        <taxon>Eukaryota</taxon>
        <taxon>Metazoa</taxon>
        <taxon>Spiralia</taxon>
        <taxon>Lophotrochozoa</taxon>
        <taxon>Mollusca</taxon>
        <taxon>Gastropoda</taxon>
        <taxon>Caenogastropoda</taxon>
        <taxon>Sorbeoconcha</taxon>
        <taxon>Cerithioidea</taxon>
        <taxon>Batillariidae</taxon>
        <taxon>Batillaria</taxon>
    </lineage>
</organism>